<evidence type="ECO:0000256" key="2">
    <source>
        <dbReference type="ARBA" id="ARBA00022695"/>
    </source>
</evidence>
<dbReference type="CDD" id="cd04873">
    <property type="entry name" value="ACT_UUR-ACR-like"/>
    <property type="match status" value="1"/>
</dbReference>
<gene>
    <name evidence="7" type="primary">glnD</name>
    <name evidence="10" type="ORF">TH606_08775</name>
</gene>
<dbReference type="CDD" id="cd05401">
    <property type="entry name" value="NT_GlnE_GlnD_like"/>
    <property type="match status" value="1"/>
</dbReference>
<evidence type="ECO:0000313" key="10">
    <source>
        <dbReference type="EMBL" id="OAG27078.1"/>
    </source>
</evidence>
<reference evidence="10 11" key="1">
    <citation type="submission" date="2016-02" db="EMBL/GenBank/DDBJ databases">
        <title>Draft genome sequence of Thermodesulfatator sp. S606.</title>
        <authorList>
            <person name="Lai Q."/>
            <person name="Cao J."/>
            <person name="Dupont S."/>
            <person name="Shao Z."/>
            <person name="Jebbar M."/>
            <person name="Alain K."/>
        </authorList>
    </citation>
    <scope>NUCLEOTIDE SEQUENCE [LARGE SCALE GENOMIC DNA]</scope>
    <source>
        <strain evidence="10 11">S606</strain>
    </source>
</reference>
<feature type="domain" description="HD" evidence="9">
    <location>
        <begin position="418"/>
        <end position="526"/>
    </location>
</feature>
<dbReference type="InterPro" id="IPR003607">
    <property type="entry name" value="HD/PDEase_dom"/>
</dbReference>
<keyword evidence="6 7" id="KW-0511">Multifunctional enzyme</keyword>
<evidence type="ECO:0000259" key="8">
    <source>
        <dbReference type="PROSITE" id="PS51671"/>
    </source>
</evidence>
<dbReference type="InterPro" id="IPR010043">
    <property type="entry name" value="UTase/UR"/>
</dbReference>
<dbReference type="InterPro" id="IPR002912">
    <property type="entry name" value="ACT_dom"/>
</dbReference>
<dbReference type="SUPFAM" id="SSF81593">
    <property type="entry name" value="Nucleotidyltransferase substrate binding subunit/domain"/>
    <property type="match status" value="1"/>
</dbReference>
<dbReference type="Proteomes" id="UP000076964">
    <property type="component" value="Unassembled WGS sequence"/>
</dbReference>
<protein>
    <recommendedName>
        <fullName evidence="7">Bifunctional uridylyltransferase/uridylyl-removing enzyme</fullName>
        <shortName evidence="7">UTase/UR</shortName>
    </recommendedName>
    <alternativeName>
        <fullName evidence="7">Bifunctional [protein-PII] modification enzyme</fullName>
    </alternativeName>
    <alternativeName>
        <fullName evidence="7">Bifunctional nitrogen sensor protein</fullName>
    </alternativeName>
    <domain>
        <recommendedName>
            <fullName evidence="7">[Protein-PII] uridylyltransferase</fullName>
            <shortName evidence="7">PII uridylyltransferase</shortName>
            <shortName evidence="7">UTase</shortName>
            <ecNumber evidence="7">2.7.7.59</ecNumber>
        </recommendedName>
    </domain>
    <domain>
        <recommendedName>
            <fullName evidence="7">[Protein-PII]-UMP uridylyl-removing enzyme</fullName>
            <shortName evidence="7">UR</shortName>
            <ecNumber evidence="7">3.1.4.-</ecNumber>
        </recommendedName>
    </domain>
</protein>
<dbReference type="SUPFAM" id="SSF55021">
    <property type="entry name" value="ACT-like"/>
    <property type="match status" value="2"/>
</dbReference>
<keyword evidence="4 7" id="KW-0378">Hydrolase</keyword>
<accession>A0A177E5M7</accession>
<comment type="cofactor">
    <cofactor evidence="7">
        <name>Mg(2+)</name>
        <dbReference type="ChEBI" id="CHEBI:18420"/>
    </cofactor>
</comment>
<evidence type="ECO:0000313" key="11">
    <source>
        <dbReference type="Proteomes" id="UP000076964"/>
    </source>
</evidence>
<comment type="domain">
    <text evidence="7">Has four distinct domains: an N-terminal nucleotidyltransferase (NT) domain responsible for UTase activity, a central HD domain that encodes UR activity, and two C-terminal ACT domains that seem to have a role in glutamine sensing.</text>
</comment>
<dbReference type="SUPFAM" id="SSF109604">
    <property type="entry name" value="HD-domain/PDEase-like"/>
    <property type="match status" value="1"/>
</dbReference>
<dbReference type="PIRSF" id="PIRSF006288">
    <property type="entry name" value="PII_uridyltransf"/>
    <property type="match status" value="1"/>
</dbReference>
<comment type="caution">
    <text evidence="7">Lacks conserved residue(s) required for the propagation of feature annotation.</text>
</comment>
<dbReference type="CDD" id="cd04900">
    <property type="entry name" value="ACT_UUR-like_1"/>
    <property type="match status" value="1"/>
</dbReference>
<dbReference type="EMBL" id="LSFI01000042">
    <property type="protein sequence ID" value="OAG27078.1"/>
    <property type="molecule type" value="Genomic_DNA"/>
</dbReference>
<dbReference type="PANTHER" id="PTHR47320:SF1">
    <property type="entry name" value="BIFUNCTIONAL URIDYLYLTRANSFERASE_URIDYLYL-REMOVING ENZYME"/>
    <property type="match status" value="1"/>
</dbReference>
<dbReference type="Gene3D" id="1.10.3090.10">
    <property type="entry name" value="cca-adding enzyme, domain 2"/>
    <property type="match status" value="1"/>
</dbReference>
<dbReference type="GO" id="GO:0008081">
    <property type="term" value="F:phosphoric diester hydrolase activity"/>
    <property type="evidence" value="ECO:0007669"/>
    <property type="project" value="UniProtKB-UniRule"/>
</dbReference>
<comment type="function">
    <text evidence="7">Modifies, by uridylylation and deuridylylation, the PII regulatory proteins (GlnB and homologs), in response to the nitrogen status of the cell that GlnD senses through the glutamine level. Under low glutamine levels, catalyzes the conversion of the PII proteins and UTP to PII-UMP and PPi, while under higher glutamine levels, GlnD hydrolyzes PII-UMP to PII and UMP (deuridylylation). Thus, controls uridylylation state and activity of the PII proteins, and plays an important role in the regulation of nitrogen metabolism.</text>
</comment>
<dbReference type="SMART" id="SM00471">
    <property type="entry name" value="HDc"/>
    <property type="match status" value="1"/>
</dbReference>
<evidence type="ECO:0000256" key="4">
    <source>
        <dbReference type="ARBA" id="ARBA00022801"/>
    </source>
</evidence>
<dbReference type="GO" id="GO:0006808">
    <property type="term" value="P:regulation of nitrogen utilization"/>
    <property type="evidence" value="ECO:0007669"/>
    <property type="project" value="UniProtKB-UniRule"/>
</dbReference>
<comment type="catalytic activity">
    <reaction evidence="7">
        <text>[protein-PII]-L-tyrosine + UTP = [protein-PII]-uridylyl-L-tyrosine + diphosphate</text>
        <dbReference type="Rhea" id="RHEA:13673"/>
        <dbReference type="Rhea" id="RHEA-COMP:12147"/>
        <dbReference type="Rhea" id="RHEA-COMP:12148"/>
        <dbReference type="ChEBI" id="CHEBI:33019"/>
        <dbReference type="ChEBI" id="CHEBI:46398"/>
        <dbReference type="ChEBI" id="CHEBI:46858"/>
        <dbReference type="ChEBI" id="CHEBI:90602"/>
        <dbReference type="EC" id="2.7.7.59"/>
    </reaction>
</comment>
<comment type="similarity">
    <text evidence="7">Belongs to the GlnD family.</text>
</comment>
<feature type="domain" description="ACT" evidence="8">
    <location>
        <begin position="749"/>
        <end position="826"/>
    </location>
</feature>
<dbReference type="PROSITE" id="PS51831">
    <property type="entry name" value="HD"/>
    <property type="match status" value="1"/>
</dbReference>
<comment type="catalytic activity">
    <reaction evidence="7">
        <text>[protein-PII]-uridylyl-L-tyrosine + H2O = [protein-PII]-L-tyrosine + UMP + H(+)</text>
        <dbReference type="Rhea" id="RHEA:48600"/>
        <dbReference type="Rhea" id="RHEA-COMP:12147"/>
        <dbReference type="Rhea" id="RHEA-COMP:12148"/>
        <dbReference type="ChEBI" id="CHEBI:15377"/>
        <dbReference type="ChEBI" id="CHEBI:15378"/>
        <dbReference type="ChEBI" id="CHEBI:46858"/>
        <dbReference type="ChEBI" id="CHEBI:57865"/>
        <dbReference type="ChEBI" id="CHEBI:90602"/>
    </reaction>
</comment>
<dbReference type="HAMAP" id="MF_00277">
    <property type="entry name" value="PII_uridylyl_transf"/>
    <property type="match status" value="1"/>
</dbReference>
<evidence type="ECO:0000256" key="3">
    <source>
        <dbReference type="ARBA" id="ARBA00022737"/>
    </source>
</evidence>
<comment type="activity regulation">
    <text evidence="7">Uridylyltransferase (UTase) activity is inhibited by glutamine, while glutamine activates uridylyl-removing (UR) activity.</text>
</comment>
<keyword evidence="11" id="KW-1185">Reference proteome</keyword>
<dbReference type="PROSITE" id="PS51671">
    <property type="entry name" value="ACT"/>
    <property type="match status" value="2"/>
</dbReference>
<dbReference type="Pfam" id="PF01966">
    <property type="entry name" value="HD"/>
    <property type="match status" value="1"/>
</dbReference>
<dbReference type="SUPFAM" id="SSF81301">
    <property type="entry name" value="Nucleotidyltransferase"/>
    <property type="match status" value="1"/>
</dbReference>
<keyword evidence="3" id="KW-0677">Repeat</keyword>
<dbReference type="OrthoDB" id="9758038at2"/>
<evidence type="ECO:0000259" key="9">
    <source>
        <dbReference type="PROSITE" id="PS51831"/>
    </source>
</evidence>
<dbReference type="GO" id="GO:0008773">
    <property type="term" value="F:[protein-PII] uridylyltransferase activity"/>
    <property type="evidence" value="ECO:0007669"/>
    <property type="project" value="UniProtKB-UniRule"/>
</dbReference>
<dbReference type="InterPro" id="IPR006674">
    <property type="entry name" value="HD_domain"/>
</dbReference>
<name>A0A177E5M7_9BACT</name>
<dbReference type="InterPro" id="IPR013546">
    <property type="entry name" value="PII_UdlTrfase/GS_AdlTrfase"/>
</dbReference>
<dbReference type="STRING" id="1795632.TH606_08775"/>
<feature type="domain" description="ACT" evidence="8">
    <location>
        <begin position="641"/>
        <end position="717"/>
    </location>
</feature>
<evidence type="ECO:0000256" key="5">
    <source>
        <dbReference type="ARBA" id="ARBA00022842"/>
    </source>
</evidence>
<dbReference type="NCBIfam" id="TIGR01693">
    <property type="entry name" value="UTase_glnD"/>
    <property type="match status" value="1"/>
</dbReference>
<evidence type="ECO:0000256" key="6">
    <source>
        <dbReference type="ARBA" id="ARBA00023268"/>
    </source>
</evidence>
<keyword evidence="2 7" id="KW-0548">Nucleotidyltransferase</keyword>
<dbReference type="InterPro" id="IPR043519">
    <property type="entry name" value="NT_sf"/>
</dbReference>
<dbReference type="EC" id="3.1.4.-" evidence="7"/>
<dbReference type="EC" id="2.7.7.59" evidence="7"/>
<dbReference type="AlphaFoldDB" id="A0A177E5M7"/>
<dbReference type="Pfam" id="PF08335">
    <property type="entry name" value="GlnD_UR_UTase"/>
    <property type="match status" value="1"/>
</dbReference>
<dbReference type="InterPro" id="IPR045865">
    <property type="entry name" value="ACT-like_dom_sf"/>
</dbReference>
<feature type="region of interest" description="Uridylyltransferase" evidence="7">
    <location>
        <begin position="1"/>
        <end position="303"/>
    </location>
</feature>
<keyword evidence="5 7" id="KW-0460">Magnesium</keyword>
<dbReference type="Gene3D" id="1.20.120.330">
    <property type="entry name" value="Nucleotidyltransferases domain 2"/>
    <property type="match status" value="1"/>
</dbReference>
<comment type="caution">
    <text evidence="10">The sequence shown here is derived from an EMBL/GenBank/DDBJ whole genome shotgun (WGS) entry which is preliminary data.</text>
</comment>
<dbReference type="PANTHER" id="PTHR47320">
    <property type="entry name" value="BIFUNCTIONAL URIDYLYLTRANSFERASE/URIDYLYL-REMOVING ENZYME"/>
    <property type="match status" value="1"/>
</dbReference>
<organism evidence="10 11">
    <name type="scientific">Thermodesulfatator autotrophicus</name>
    <dbReference type="NCBI Taxonomy" id="1795632"/>
    <lineage>
        <taxon>Bacteria</taxon>
        <taxon>Pseudomonadati</taxon>
        <taxon>Thermodesulfobacteriota</taxon>
        <taxon>Thermodesulfobacteria</taxon>
        <taxon>Thermodesulfobacteriales</taxon>
        <taxon>Thermodesulfatatoraceae</taxon>
        <taxon>Thermodesulfatator</taxon>
    </lineage>
</organism>
<sequence length="826" mass="95540">MLQPVKITEPLLVARSSVVNRAKRIDGLIKGLFPSSFKRKPVAILGVGGYGRKELCPYSDIDLLFLHGDLSEEKISQLVEKVLYTLWDQKFEVGYRVCSLEEVFADARKDFSLLTALLDARLISGSKKLYQKFKSLFNDSLIAGRRKELFLALKSTRLKRLEIYSENSFLLEPNLKEGLGGLRDFHLLLWTARILFGLETLRDIERAGLISSKEKKLLKSAYQFLLAVREELHFQARRHEDRLYFEYQPIIAVKMGFGYETEGAISKFMTNVYRAMSQIHEIVEAVLDHVELTLGFLPDERKKLEGGFEIISGRLYLTYRERALWDLSYVLNLFMLQAETGLKLHHLTRIFLKENFSSSKSFNLVNLEGRFFTKLLTKPYAYLALKSMRETGFLTKILPEFQRIIGLTQFDVYHIHPLDEHLLLTIKELGALREERSDYWERIENEEVLFLAGLLHDLTKGLPGRHAETGAQMALEIAFRLGFSEKEAQMVSRLVKDHLLMVETAFRRDLTEEKVVIDFARKMKNLGHLTRLYFLTIADSRATGPAAWSSWKAALIDELYLKTAKIFSEGVLAQKQTIIEIEEKEKALRKEFGSLVDILPSCYLLYSSLENLKPQLSLLKIYKEKNLPFLFNVSKQRDLFRVFIITKDKPGLFVRLTGVFTLHHLDIKQARIFTLEDGTALDIFEVSSPYGDFPKEELENSFLNFVLKDENIENSLKEIKPLFCSIRKPSKKLDFHVSINNEHSDFFTIIEIYAPDKLGLLYHLAKSLSKWPLNIERAFISNKEDLASDVFYVRSIEGEKLANEECEKLQKYLVNTLKEFFKKNVC</sequence>
<evidence type="ECO:0000256" key="7">
    <source>
        <dbReference type="HAMAP-Rule" id="MF_00277"/>
    </source>
</evidence>
<dbReference type="RefSeq" id="WP_068543011.1">
    <property type="nucleotide sequence ID" value="NZ_LSFI01000042.1"/>
</dbReference>
<evidence type="ECO:0000256" key="1">
    <source>
        <dbReference type="ARBA" id="ARBA00022679"/>
    </source>
</evidence>
<keyword evidence="1 7" id="KW-0808">Transferase</keyword>
<proteinExistence type="inferred from homology"/>